<dbReference type="RefSeq" id="WP_162446567.1">
    <property type="nucleotide sequence ID" value="NZ_CP048222.1"/>
</dbReference>
<dbReference type="AlphaFoldDB" id="A0A6C0GSZ0"/>
<keyword evidence="2" id="KW-1185">Reference proteome</keyword>
<accession>A0A6C0GSZ0</accession>
<dbReference type="PROSITE" id="PS51257">
    <property type="entry name" value="PROKAR_LIPOPROTEIN"/>
    <property type="match status" value="1"/>
</dbReference>
<evidence type="ECO:0000313" key="1">
    <source>
        <dbReference type="EMBL" id="QHT70590.1"/>
    </source>
</evidence>
<dbReference type="Proteomes" id="UP000480178">
    <property type="component" value="Chromosome"/>
</dbReference>
<dbReference type="EMBL" id="CP048222">
    <property type="protein sequence ID" value="QHT70590.1"/>
    <property type="molecule type" value="Genomic_DNA"/>
</dbReference>
<name>A0A6C0GSZ0_9BACT</name>
<dbReference type="KEGG" id="rhoz:GXP67_30025"/>
<proteinExistence type="predicted"/>
<gene>
    <name evidence="1" type="ORF">GXP67_30025</name>
</gene>
<organism evidence="1 2">
    <name type="scientific">Rhodocytophaga rosea</name>
    <dbReference type="NCBI Taxonomy" id="2704465"/>
    <lineage>
        <taxon>Bacteria</taxon>
        <taxon>Pseudomonadati</taxon>
        <taxon>Bacteroidota</taxon>
        <taxon>Cytophagia</taxon>
        <taxon>Cytophagales</taxon>
        <taxon>Rhodocytophagaceae</taxon>
        <taxon>Rhodocytophaga</taxon>
    </lineage>
</organism>
<sequence length="437" mass="51261">MYKVTTALFIITFIAWIQACQSDHDRIKGHWHEVNPEDKEKIYHTWDITDSTIVMNEADSPFADTTSYSMNNGKLFWGEVEDDIKFAYTSIHDTLILQRDSVDYKTYLVKRYNCTPKEHFFHSSYLDIQLNIDLPSSSQTGDIDRDRYNLANIFIGKRKSFPDNKSGDSICIQVNDVFIDYGIIPDFLEENNHIHSPRLTPALYIDKNTPMYIVDRVKYEIARSGSKFSVVHFMSIKDSFQLNFYQGIGMLLPPSCQHKAKYYRQPLPDPDISFGYLSDGISKSTYCSNEAILNNLIPNYLPHKIFAIQIDSLNNFYFQKFDASQEYKQTFLKDNFEWKNVAGQKLTTLVENFILDNRKNYLVSLQYDGQTDYDTYIQMQSILSNALYELRDEYALLHFHKPYNTLTENEAKQVYTFYPKRMIEISEDELLYLKEDL</sequence>
<protein>
    <submittedName>
        <fullName evidence="1">Uncharacterized protein</fullName>
    </submittedName>
</protein>
<evidence type="ECO:0000313" key="2">
    <source>
        <dbReference type="Proteomes" id="UP000480178"/>
    </source>
</evidence>
<reference evidence="1 2" key="1">
    <citation type="submission" date="2020-01" db="EMBL/GenBank/DDBJ databases">
        <authorList>
            <person name="Kim M.K."/>
        </authorList>
    </citation>
    <scope>NUCLEOTIDE SEQUENCE [LARGE SCALE GENOMIC DNA]</scope>
    <source>
        <strain evidence="1 2">172606-1</strain>
    </source>
</reference>